<dbReference type="GO" id="GO:0003677">
    <property type="term" value="F:DNA binding"/>
    <property type="evidence" value="ECO:0007669"/>
    <property type="project" value="UniProtKB-UniRule"/>
</dbReference>
<keyword evidence="1" id="KW-0680">Restriction system</keyword>
<dbReference type="GO" id="GO:0009307">
    <property type="term" value="P:DNA restriction-modification system"/>
    <property type="evidence" value="ECO:0007669"/>
    <property type="project" value="UniProtKB-UniRule"/>
</dbReference>
<dbReference type="EC" id="3.1.21.4" evidence="1"/>
<dbReference type="InterPro" id="IPR007637">
    <property type="entry name" value="Restrct_endonuc_II_DpnII-like"/>
</dbReference>
<evidence type="ECO:0000313" key="4">
    <source>
        <dbReference type="Proteomes" id="UP000175744"/>
    </source>
</evidence>
<evidence type="ECO:0000259" key="2">
    <source>
        <dbReference type="Pfam" id="PF04556"/>
    </source>
</evidence>
<dbReference type="REBASE" id="170988">
    <property type="entry name" value="Cac10703ORF13460P"/>
</dbReference>
<dbReference type="PATRIC" id="fig|1121290.3.peg.1325"/>
<comment type="caution">
    <text evidence="3">The sequence shown here is derived from an EMBL/GenBank/DDBJ whole genome shotgun (WGS) entry which is preliminary data.</text>
</comment>
<dbReference type="STRING" id="1121290.CLAOCE_13460"/>
<dbReference type="Proteomes" id="UP000175744">
    <property type="component" value="Unassembled WGS sequence"/>
</dbReference>
<dbReference type="Pfam" id="PF04556">
    <property type="entry name" value="DpnII"/>
    <property type="match status" value="1"/>
</dbReference>
<dbReference type="RefSeq" id="WP_070110335.1">
    <property type="nucleotide sequence ID" value="NZ_LZFO01000016.1"/>
</dbReference>
<dbReference type="PIRSF" id="PIRSF016080">
    <property type="entry name" value="Restrict_endonuc_II_DpmII"/>
    <property type="match status" value="1"/>
</dbReference>
<keyword evidence="1 3" id="KW-0378">Hydrolase</keyword>
<reference evidence="3 4" key="1">
    <citation type="submission" date="2016-06" db="EMBL/GenBank/DDBJ databases">
        <title>Genome sequence of Clostridium acetireducens DSM 10703.</title>
        <authorList>
            <person name="Poehlein A."/>
            <person name="Fluechter S."/>
            <person name="Duerre P."/>
            <person name="Daniel R."/>
        </authorList>
    </citation>
    <scope>NUCLEOTIDE SEQUENCE [LARGE SCALE GENOMIC DNA]</scope>
    <source>
        <strain evidence="3 4">DSM 10703</strain>
    </source>
</reference>
<keyword evidence="1" id="KW-0540">Nuclease</keyword>
<comment type="function">
    <text evidence="1">A P subtype restriction enzyme that recognizes the double-stranded unmethylated sequence 5'-GATC-3'.</text>
</comment>
<feature type="domain" description="Restriction endonuclease type II DpnII-like" evidence="2">
    <location>
        <begin position="19"/>
        <end position="305"/>
    </location>
</feature>
<dbReference type="GO" id="GO:0009036">
    <property type="term" value="F:type II site-specific deoxyribonuclease activity"/>
    <property type="evidence" value="ECO:0007669"/>
    <property type="project" value="UniProtKB-UniRule"/>
</dbReference>
<protein>
    <recommendedName>
        <fullName evidence="1">Type-2 restriction enzyme</fullName>
        <ecNumber evidence="1">3.1.21.4</ecNumber>
    </recommendedName>
</protein>
<sequence>MKNTNYYIKKNLNSPNKVFNFLIDTLKDSIFTWNYFVDFDKAITNVKNVEKDLEVLNSLLTVDKNNLNEEFINLLKKYPQTRKCLCILIALRYKKLSSLPIIDDINTLSASIKKDLFNPKVKINEDLSKELLKFFKLTGLRNLFINKNISNIIDYCKGIEVGMDTNARKNRTGTAMESLIENYIINLSNKYNLSYIPQATKNKIYDKWNIEIQVDKIDRRFDFAILTSNKKLFLMEVNYYSSGGSKLKATAGEYKELYNLLNSQDIPFIWITDGQGWTTAKTALKETFLHNDYLFNLYMIADGVLMEVLSQ</sequence>
<keyword evidence="1" id="KW-0255">Endonuclease</keyword>
<dbReference type="AlphaFoldDB" id="A0A1E8EYP5"/>
<dbReference type="InterPro" id="IPR021191">
    <property type="entry name" value="Restrct_endonuc_II_DpnII"/>
</dbReference>
<keyword evidence="4" id="KW-1185">Reference proteome</keyword>
<dbReference type="OrthoDB" id="9771872at2"/>
<evidence type="ECO:0000256" key="1">
    <source>
        <dbReference type="PIRNR" id="PIRNR016080"/>
    </source>
</evidence>
<name>A0A1E8EYP5_9CLOT</name>
<dbReference type="EMBL" id="LZFO01000016">
    <property type="protein sequence ID" value="OFI06091.1"/>
    <property type="molecule type" value="Genomic_DNA"/>
</dbReference>
<comment type="similarity">
    <text evidence="1">Belongs to the DpnII type II restriction endonuclease family.</text>
</comment>
<organism evidence="3 4">
    <name type="scientific">Clostridium acetireducens DSM 10703</name>
    <dbReference type="NCBI Taxonomy" id="1121290"/>
    <lineage>
        <taxon>Bacteria</taxon>
        <taxon>Bacillati</taxon>
        <taxon>Bacillota</taxon>
        <taxon>Clostridia</taxon>
        <taxon>Eubacteriales</taxon>
        <taxon>Clostridiaceae</taxon>
        <taxon>Clostridium</taxon>
    </lineage>
</organism>
<gene>
    <name evidence="3" type="primary">dpnB</name>
    <name evidence="3" type="ORF">CLOACE_13460</name>
</gene>
<comment type="catalytic activity">
    <reaction evidence="1">
        <text>Endonucleolytic cleavage of DNA to give specific double-stranded fragments with terminal 5'-phosphates.</text>
        <dbReference type="EC" id="3.1.21.4"/>
    </reaction>
</comment>
<accession>A0A1E8EYP5</accession>
<evidence type="ECO:0000313" key="3">
    <source>
        <dbReference type="EMBL" id="OFI06091.1"/>
    </source>
</evidence>
<proteinExistence type="inferred from homology"/>